<proteinExistence type="predicted"/>
<dbReference type="CDD" id="cd17932">
    <property type="entry name" value="DEXQc_UvrD"/>
    <property type="match status" value="1"/>
</dbReference>
<dbReference type="Gene3D" id="3.40.50.300">
    <property type="entry name" value="P-loop containing nucleotide triphosphate hydrolases"/>
    <property type="match status" value="2"/>
</dbReference>
<gene>
    <name evidence="7" type="ORF">PT974_04926</name>
</gene>
<dbReference type="Pfam" id="PF13538">
    <property type="entry name" value="UvrD_C_2"/>
    <property type="match status" value="1"/>
</dbReference>
<organism evidence="7 8">
    <name type="scientific">Cladobotryum mycophilum</name>
    <dbReference type="NCBI Taxonomy" id="491253"/>
    <lineage>
        <taxon>Eukaryota</taxon>
        <taxon>Fungi</taxon>
        <taxon>Dikarya</taxon>
        <taxon>Ascomycota</taxon>
        <taxon>Pezizomycotina</taxon>
        <taxon>Sordariomycetes</taxon>
        <taxon>Hypocreomycetidae</taxon>
        <taxon>Hypocreales</taxon>
        <taxon>Hypocreaceae</taxon>
        <taxon>Cladobotryum</taxon>
    </lineage>
</organism>
<keyword evidence="1" id="KW-0547">Nucleotide-binding</keyword>
<evidence type="ECO:0000256" key="4">
    <source>
        <dbReference type="ARBA" id="ARBA00022840"/>
    </source>
</evidence>
<dbReference type="InterPro" id="IPR000212">
    <property type="entry name" value="DNA_helicase_UvrD/REP"/>
</dbReference>
<dbReference type="SUPFAM" id="SSF52540">
    <property type="entry name" value="P-loop containing nucleoside triphosphate hydrolases"/>
    <property type="match status" value="1"/>
</dbReference>
<evidence type="ECO:0000259" key="5">
    <source>
        <dbReference type="Pfam" id="PF00580"/>
    </source>
</evidence>
<comment type="caution">
    <text evidence="7">The sequence shown here is derived from an EMBL/GenBank/DDBJ whole genome shotgun (WGS) entry which is preliminary data.</text>
</comment>
<accession>A0ABR0SQK5</accession>
<evidence type="ECO:0000313" key="8">
    <source>
        <dbReference type="Proteomes" id="UP001338125"/>
    </source>
</evidence>
<dbReference type="InterPro" id="IPR011604">
    <property type="entry name" value="PDDEXK-like_dom_sf"/>
</dbReference>
<dbReference type="Gene3D" id="3.90.320.10">
    <property type="match status" value="1"/>
</dbReference>
<dbReference type="Proteomes" id="UP001338125">
    <property type="component" value="Unassembled WGS sequence"/>
</dbReference>
<sequence length="752" mass="84689">MAQSSLAQRPVIRTRPLLLHTVKLLVSCFSSSSPLFTYSHDLLQRRGKKPSFAPSNEQLKIVRLCRVQNVVVSARPGSGKTATAEAIVAAHPDKRVAVLTYSKRLQLETHRRLQAYTNCQVFTFHSMAGSLFRVIVPNDARLLEQRRRVLECNQLPQWSSMPFDIIVLDEFQDCTEAIFWLTNCFILANKQKMGGQSPQLVVLGDERQSIYRFRGADQRYLSLAPELLGPISPYPFVSVPLSESFRLSKQSARFVNQAFLGGESYIISSKPGPKPIVLRCDPHDSYALAEKLSTLIEYHGAENSTIISPSVRKNDTLKRLTNILSWRYRVPIAVSLDDDAPLDDLVIDGKMCVSTIHQFKGSERDLVILFGIDSSFFKYFGRDLLDDRCPNEVFVALTRAAKQLVLVHDEDKKLMPFVSVKALYETAEVINMTKNVAEIAPPDAPGRSLDLGLTLPSSIGVRDMVRHIQDEPLHDIVTRELCIRKLSPPLAKKEHINILNIVPSNAEKRFYEAVSDINGLVVVAAFEHDLAGTLNTLALKQSKIDPIPPVHSQQYVSWLCRHACEYEACLSGYLPRSIQMKNHTFDWMMPGDLALARSRLREELGDSVANLKFEFAAKQEFSIGNQKTQLRGRADIATVSSTSDRNDGGNFESIWEIKFVSQLSNEHVVQACTYAYLLTPQSGRVPRTILYNVRDGEKWEITPRNGRKGLRCMIKSVLKSKYTTVGEKKDEEFIEMCDKTMLEVLNLGGSRQ</sequence>
<dbReference type="InterPro" id="IPR027417">
    <property type="entry name" value="P-loop_NTPase"/>
</dbReference>
<evidence type="ECO:0000256" key="3">
    <source>
        <dbReference type="ARBA" id="ARBA00022806"/>
    </source>
</evidence>
<dbReference type="InterPro" id="IPR027785">
    <property type="entry name" value="UvrD-like_helicase_C"/>
</dbReference>
<dbReference type="PANTHER" id="PTHR11070:SF66">
    <property type="entry name" value="UVRD-LIKE HELICASE C-TERMINAL DOMAIN-CONTAINING PROTEIN"/>
    <property type="match status" value="1"/>
</dbReference>
<keyword evidence="8" id="KW-1185">Reference proteome</keyword>
<feature type="domain" description="UvrD-like helicase C-terminal" evidence="6">
    <location>
        <begin position="352"/>
        <end position="407"/>
    </location>
</feature>
<reference evidence="7 8" key="1">
    <citation type="submission" date="2024-01" db="EMBL/GenBank/DDBJ databases">
        <title>Complete genome of Cladobotryum mycophilum ATHUM6906.</title>
        <authorList>
            <person name="Christinaki A.C."/>
            <person name="Myridakis A.I."/>
            <person name="Kouvelis V.N."/>
        </authorList>
    </citation>
    <scope>NUCLEOTIDE SEQUENCE [LARGE SCALE GENOMIC DNA]</scope>
    <source>
        <strain evidence="7 8">ATHUM6906</strain>
    </source>
</reference>
<evidence type="ECO:0000259" key="6">
    <source>
        <dbReference type="Pfam" id="PF13538"/>
    </source>
</evidence>
<keyword evidence="4" id="KW-0067">ATP-binding</keyword>
<dbReference type="InterPro" id="IPR014016">
    <property type="entry name" value="UvrD-like_ATP-bd"/>
</dbReference>
<evidence type="ECO:0008006" key="9">
    <source>
        <dbReference type="Google" id="ProtNLM"/>
    </source>
</evidence>
<dbReference type="EMBL" id="JAVFKD010000010">
    <property type="protein sequence ID" value="KAK5994452.1"/>
    <property type="molecule type" value="Genomic_DNA"/>
</dbReference>
<dbReference type="PANTHER" id="PTHR11070">
    <property type="entry name" value="UVRD / RECB / PCRA DNA HELICASE FAMILY MEMBER"/>
    <property type="match status" value="1"/>
</dbReference>
<evidence type="ECO:0000256" key="1">
    <source>
        <dbReference type="ARBA" id="ARBA00022741"/>
    </source>
</evidence>
<evidence type="ECO:0000256" key="2">
    <source>
        <dbReference type="ARBA" id="ARBA00022801"/>
    </source>
</evidence>
<protein>
    <recommendedName>
        <fullName evidence="9">DNA helicase</fullName>
    </recommendedName>
</protein>
<evidence type="ECO:0000313" key="7">
    <source>
        <dbReference type="EMBL" id="KAK5994452.1"/>
    </source>
</evidence>
<feature type="domain" description="UvrD-like helicase ATP-binding" evidence="5">
    <location>
        <begin position="159"/>
        <end position="221"/>
    </location>
</feature>
<keyword evidence="2" id="KW-0378">Hydrolase</keyword>
<keyword evidence="3" id="KW-0347">Helicase</keyword>
<name>A0ABR0SQK5_9HYPO</name>
<dbReference type="Pfam" id="PF00580">
    <property type="entry name" value="UvrD-helicase"/>
    <property type="match status" value="1"/>
</dbReference>